<evidence type="ECO:0000256" key="8">
    <source>
        <dbReference type="ARBA" id="ARBA00023125"/>
    </source>
</evidence>
<evidence type="ECO:0000256" key="3">
    <source>
        <dbReference type="ARBA" id="ARBA00022741"/>
    </source>
</evidence>
<dbReference type="GO" id="GO:0043138">
    <property type="term" value="F:3'-5' DNA helicase activity"/>
    <property type="evidence" value="ECO:0007669"/>
    <property type="project" value="UniProtKB-EC"/>
</dbReference>
<evidence type="ECO:0000256" key="7">
    <source>
        <dbReference type="ARBA" id="ARBA00022840"/>
    </source>
</evidence>
<keyword evidence="19" id="KW-1185">Reference proteome</keyword>
<feature type="domain" description="Helicase ATP-binding" evidence="16">
    <location>
        <begin position="323"/>
        <end position="485"/>
    </location>
</feature>
<dbReference type="EC" id="5.6.2.4" evidence="13"/>
<evidence type="ECO:0000256" key="6">
    <source>
        <dbReference type="ARBA" id="ARBA00022806"/>
    </source>
</evidence>
<organism evidence="18 19">
    <name type="scientific">Aureobasidium vineae</name>
    <dbReference type="NCBI Taxonomy" id="2773715"/>
    <lineage>
        <taxon>Eukaryota</taxon>
        <taxon>Fungi</taxon>
        <taxon>Dikarya</taxon>
        <taxon>Ascomycota</taxon>
        <taxon>Pezizomycotina</taxon>
        <taxon>Dothideomycetes</taxon>
        <taxon>Dothideomycetidae</taxon>
        <taxon>Dothideales</taxon>
        <taxon>Saccotheciaceae</taxon>
        <taxon>Aureobasidium</taxon>
    </lineage>
</organism>
<evidence type="ECO:0000259" key="17">
    <source>
        <dbReference type="PROSITE" id="PS51194"/>
    </source>
</evidence>
<dbReference type="EMBL" id="CAIJEN010000013">
    <property type="protein sequence ID" value="CAD0092029.1"/>
    <property type="molecule type" value="Genomic_DNA"/>
</dbReference>
<evidence type="ECO:0000256" key="4">
    <source>
        <dbReference type="ARBA" id="ARBA00022763"/>
    </source>
</evidence>
<evidence type="ECO:0000256" key="5">
    <source>
        <dbReference type="ARBA" id="ARBA00022801"/>
    </source>
</evidence>
<evidence type="ECO:0000313" key="18">
    <source>
        <dbReference type="EMBL" id="CAD0092029.1"/>
    </source>
</evidence>
<dbReference type="GO" id="GO:0016787">
    <property type="term" value="F:hydrolase activity"/>
    <property type="evidence" value="ECO:0007669"/>
    <property type="project" value="UniProtKB-KW"/>
</dbReference>
<comment type="catalytic activity">
    <reaction evidence="12">
        <text>Couples ATP hydrolysis with the unwinding of duplex DNA by translocating in the 3'-5' direction.</text>
        <dbReference type="EC" id="5.6.2.4"/>
    </reaction>
</comment>
<dbReference type="GO" id="GO:0005675">
    <property type="term" value="C:transcription factor TFIIH holo complex"/>
    <property type="evidence" value="ECO:0007669"/>
    <property type="project" value="TreeGrafter"/>
</dbReference>
<dbReference type="Gene3D" id="3.40.50.300">
    <property type="entry name" value="P-loop containing nucleotide triphosphate hydrolases"/>
    <property type="match status" value="2"/>
</dbReference>
<dbReference type="InterPro" id="IPR032438">
    <property type="entry name" value="ERCC3_RAD25_C"/>
</dbReference>
<keyword evidence="8" id="KW-0238">DNA-binding</keyword>
<evidence type="ECO:0000313" key="19">
    <source>
        <dbReference type="Proteomes" id="UP000716446"/>
    </source>
</evidence>
<dbReference type="InterPro" id="IPR032830">
    <property type="entry name" value="XPB/Ssl2_N"/>
</dbReference>
<dbReference type="InterPro" id="IPR001161">
    <property type="entry name" value="XPB/Ssl2"/>
</dbReference>
<dbReference type="PROSITE" id="PS51194">
    <property type="entry name" value="HELICASE_CTER"/>
    <property type="match status" value="1"/>
</dbReference>
<gene>
    <name evidence="18" type="ORF">AWRI4619_LOCUS7039</name>
</gene>
<dbReference type="PRINTS" id="PR00851">
    <property type="entry name" value="XRODRMPGMNTB"/>
</dbReference>
<dbReference type="Pfam" id="PF16203">
    <property type="entry name" value="ERCC3_RAD25_C"/>
    <property type="match status" value="2"/>
</dbReference>
<accession>A0A9N8JVB6</accession>
<feature type="compositionally biased region" description="Acidic residues" evidence="15">
    <location>
        <begin position="229"/>
        <end position="244"/>
    </location>
</feature>
<evidence type="ECO:0000256" key="10">
    <source>
        <dbReference type="ARBA" id="ARBA00023235"/>
    </source>
</evidence>
<feature type="compositionally biased region" description="Polar residues" evidence="15">
    <location>
        <begin position="60"/>
        <end position="76"/>
    </location>
</feature>
<dbReference type="GO" id="GO:0006367">
    <property type="term" value="P:transcription initiation at RNA polymerase II promoter"/>
    <property type="evidence" value="ECO:0007669"/>
    <property type="project" value="InterPro"/>
</dbReference>
<comment type="subcellular location">
    <subcellularLocation>
        <location evidence="1">Nucleus</location>
    </subcellularLocation>
</comment>
<keyword evidence="10" id="KW-0413">Isomerase</keyword>
<name>A0A9N8JVB6_9PEZI</name>
<dbReference type="AlphaFoldDB" id="A0A9N8JVB6"/>
<dbReference type="InterPro" id="IPR014001">
    <property type="entry name" value="Helicase_ATP-bd"/>
</dbReference>
<feature type="domain" description="Helicase C-terminal" evidence="17">
    <location>
        <begin position="512"/>
        <end position="690"/>
    </location>
</feature>
<dbReference type="Pfam" id="PF13625">
    <property type="entry name" value="Helicase_C_3"/>
    <property type="match status" value="1"/>
</dbReference>
<keyword evidence="3" id="KW-0547">Nucleotide-binding</keyword>
<keyword evidence="11" id="KW-0539">Nucleus</keyword>
<keyword evidence="5" id="KW-0378">Hydrolase</keyword>
<dbReference type="InterPro" id="IPR027417">
    <property type="entry name" value="P-loop_NTPase"/>
</dbReference>
<dbReference type="InterPro" id="IPR006935">
    <property type="entry name" value="Helicase/UvrB_N"/>
</dbReference>
<comment type="caution">
    <text evidence="18">The sequence shown here is derived from an EMBL/GenBank/DDBJ whole genome shotgun (WGS) entry which is preliminary data.</text>
</comment>
<evidence type="ECO:0000259" key="16">
    <source>
        <dbReference type="PROSITE" id="PS51192"/>
    </source>
</evidence>
<dbReference type="PROSITE" id="PS51192">
    <property type="entry name" value="HELICASE_ATP_BIND_1"/>
    <property type="match status" value="1"/>
</dbReference>
<dbReference type="SUPFAM" id="SSF52540">
    <property type="entry name" value="P-loop containing nucleoside triphosphate hydrolases"/>
    <property type="match status" value="2"/>
</dbReference>
<keyword evidence="7" id="KW-0067">ATP-binding</keyword>
<feature type="compositionally biased region" description="Acidic residues" evidence="15">
    <location>
        <begin position="33"/>
        <end position="44"/>
    </location>
</feature>
<dbReference type="SMART" id="SM00490">
    <property type="entry name" value="HELICc"/>
    <property type="match status" value="1"/>
</dbReference>
<comment type="catalytic activity">
    <reaction evidence="14">
        <text>ATP + H2O = ADP + phosphate + H(+)</text>
        <dbReference type="Rhea" id="RHEA:13065"/>
        <dbReference type="ChEBI" id="CHEBI:15377"/>
        <dbReference type="ChEBI" id="CHEBI:15378"/>
        <dbReference type="ChEBI" id="CHEBI:30616"/>
        <dbReference type="ChEBI" id="CHEBI:43474"/>
        <dbReference type="ChEBI" id="CHEBI:456216"/>
        <dbReference type="EC" id="5.6.2.4"/>
    </reaction>
</comment>
<dbReference type="GO" id="GO:0097550">
    <property type="term" value="C:transcription preinitiation complex"/>
    <property type="evidence" value="ECO:0007669"/>
    <property type="project" value="TreeGrafter"/>
</dbReference>
<evidence type="ECO:0000256" key="1">
    <source>
        <dbReference type="ARBA" id="ARBA00004123"/>
    </source>
</evidence>
<evidence type="ECO:0000256" key="15">
    <source>
        <dbReference type="SAM" id="MobiDB-lite"/>
    </source>
</evidence>
<dbReference type="Proteomes" id="UP000716446">
    <property type="component" value="Unassembled WGS sequence"/>
</dbReference>
<dbReference type="GO" id="GO:0006289">
    <property type="term" value="P:nucleotide-excision repair"/>
    <property type="evidence" value="ECO:0007669"/>
    <property type="project" value="InterPro"/>
</dbReference>
<comment type="similarity">
    <text evidence="2">Belongs to the helicase family. RAD25/XPB subfamily.</text>
</comment>
<evidence type="ECO:0000256" key="11">
    <source>
        <dbReference type="ARBA" id="ARBA00023242"/>
    </source>
</evidence>
<dbReference type="NCBIfam" id="TIGR00603">
    <property type="entry name" value="rad25"/>
    <property type="match status" value="1"/>
</dbReference>
<feature type="region of interest" description="Disordered" evidence="15">
    <location>
        <begin position="1"/>
        <end position="76"/>
    </location>
</feature>
<dbReference type="InterPro" id="IPR050615">
    <property type="entry name" value="ATP-dep_DNA_Helicase"/>
</dbReference>
<dbReference type="GO" id="GO:0000112">
    <property type="term" value="C:nucleotide-excision repair factor 3 complex"/>
    <property type="evidence" value="ECO:0007669"/>
    <property type="project" value="TreeGrafter"/>
</dbReference>
<reference evidence="18" key="1">
    <citation type="submission" date="2020-06" db="EMBL/GenBank/DDBJ databases">
        <authorList>
            <person name="Onetto C."/>
        </authorList>
    </citation>
    <scope>NUCLEOTIDE SEQUENCE</scope>
</reference>
<dbReference type="CDD" id="cd18789">
    <property type="entry name" value="SF2_C_XPB"/>
    <property type="match status" value="1"/>
</dbReference>
<dbReference type="FunFam" id="3.40.50.300:FF:000077">
    <property type="entry name" value="Probable DNA repair helicase RAD25"/>
    <property type="match status" value="1"/>
</dbReference>
<proteinExistence type="inferred from homology"/>
<sequence length="763" mass="86871">MPPKRKAAAAATGSRPSKRAASGVNTPVSMGSSDDEYMSDDPDDYTPQNDDYEETVKKFQPSSYRSKNTRPQDSDQATRLFRSDKELSALELKPDHAVRPLWLDPEKGRIVVETFSPSFKQAQNFLINIAEPQSRTTNVHEYTITGHSLFAAVSVGLTTDDIIRQLEVFSKTKLPDSLKEFIFTSTQSYGKIRLVLKHNRYYIESQDASVLQMLLRDPVVEKGCKKNDDDDDEDEDDKKDEAEQDMTAYLRDEDDDDEGDEVHSFEIDGEKIQAVQQQCNVTLGLPLTNEYDFRNDDINANLDIDLRPMAQIRYYQEHALSKMFGNGRARSGIIVLPCGAGKTLVGITAACTVKKSAIVLCTSAMSAYQWKNEFLKWSNINPDDIAIFTSGEKEKLNQRAGIIVCTYSMVTQNTRRAHDSQQVMDFIQNREWGLMVLDEVHVVPAEMFRRVTSKIRSHSKLGLTATLLREDDKIKDLNFLIGPKLYEANWLQLSEEGHIARVQCAEVWCPMTTEFYGEYLKARDKIIVFSDNVYALEKYAKRLKKPYIYGDTPQREREMVLQNFQQNESVRTIFLSKIGDTSLDLPEATCLIQAQRLGRILRAKRRNDEGFNAFFYSLVSKDTNEMYYSSKRQAFLVDQGYSFKVITHLTGIDKVEGLHFRDTSSRMELLEDVLMAGEESGSVENIQDDLFSGRQMHKGPKGKPGVRRTAGALSEYAGGKDMAYIEYNKSRNKELKKNKPTSKFFKDIQRTNEKRKAAAKADM</sequence>
<dbReference type="Pfam" id="PF04851">
    <property type="entry name" value="ResIII"/>
    <property type="match status" value="1"/>
</dbReference>
<dbReference type="SMART" id="SM00487">
    <property type="entry name" value="DEXDc"/>
    <property type="match status" value="1"/>
</dbReference>
<dbReference type="GO" id="GO:0003677">
    <property type="term" value="F:DNA binding"/>
    <property type="evidence" value="ECO:0007669"/>
    <property type="project" value="UniProtKB-KW"/>
</dbReference>
<evidence type="ECO:0000256" key="2">
    <source>
        <dbReference type="ARBA" id="ARBA00006637"/>
    </source>
</evidence>
<dbReference type="GO" id="GO:0005524">
    <property type="term" value="F:ATP binding"/>
    <property type="evidence" value="ECO:0007669"/>
    <property type="project" value="UniProtKB-KW"/>
</dbReference>
<dbReference type="InterPro" id="IPR001650">
    <property type="entry name" value="Helicase_C-like"/>
</dbReference>
<evidence type="ECO:0000256" key="14">
    <source>
        <dbReference type="ARBA" id="ARBA00048988"/>
    </source>
</evidence>
<evidence type="ECO:0000256" key="12">
    <source>
        <dbReference type="ARBA" id="ARBA00034617"/>
    </source>
</evidence>
<evidence type="ECO:0000256" key="9">
    <source>
        <dbReference type="ARBA" id="ARBA00023204"/>
    </source>
</evidence>
<feature type="region of interest" description="Disordered" evidence="15">
    <location>
        <begin position="222"/>
        <end position="261"/>
    </location>
</feature>
<keyword evidence="9" id="KW-0234">DNA repair</keyword>
<protein>
    <recommendedName>
        <fullName evidence="13">DNA 3'-5' helicase</fullName>
        <ecNumber evidence="13">5.6.2.4</ecNumber>
    </recommendedName>
</protein>
<keyword evidence="4" id="KW-0227">DNA damage</keyword>
<evidence type="ECO:0000256" key="13">
    <source>
        <dbReference type="ARBA" id="ARBA00034808"/>
    </source>
</evidence>
<dbReference type="CDD" id="cd18029">
    <property type="entry name" value="DEXHc_XPB"/>
    <property type="match status" value="1"/>
</dbReference>
<dbReference type="PANTHER" id="PTHR11274">
    <property type="entry name" value="RAD25/XP-B DNA REPAIR HELICASE"/>
    <property type="match status" value="1"/>
</dbReference>
<dbReference type="PANTHER" id="PTHR11274:SF0">
    <property type="entry name" value="GENERAL TRANSCRIPTION AND DNA REPAIR FACTOR IIH HELICASE SUBUNIT XPB"/>
    <property type="match status" value="1"/>
</dbReference>
<keyword evidence="6" id="KW-0347">Helicase</keyword>